<keyword evidence="6" id="KW-0561">Oxygen transport</keyword>
<keyword evidence="3 6" id="KW-0349">Heme</keyword>
<dbReference type="Gene3D" id="1.10.490.10">
    <property type="entry name" value="Globins"/>
    <property type="match status" value="1"/>
</dbReference>
<evidence type="ECO:0000256" key="4">
    <source>
        <dbReference type="ARBA" id="ARBA00022723"/>
    </source>
</evidence>
<evidence type="ECO:0000313" key="9">
    <source>
        <dbReference type="EMBL" id="SEM72714.1"/>
    </source>
</evidence>
<dbReference type="InterPro" id="IPR009050">
    <property type="entry name" value="Globin-like_sf"/>
</dbReference>
<evidence type="ECO:0000256" key="5">
    <source>
        <dbReference type="ARBA" id="ARBA00023004"/>
    </source>
</evidence>
<feature type="binding site" description="distal binding residue" evidence="8">
    <location>
        <position position="76"/>
    </location>
    <ligand>
        <name>heme</name>
        <dbReference type="ChEBI" id="CHEBI:30413"/>
    </ligand>
    <ligandPart>
        <name>Fe</name>
        <dbReference type="ChEBI" id="CHEBI:18248"/>
    </ligandPart>
</feature>
<comment type="similarity">
    <text evidence="1 6">Belongs to the truncated hemoglobin family. Group I subfamily.</text>
</comment>
<protein>
    <recommendedName>
        <fullName evidence="6">Group 1 truncated hemoglobin</fullName>
    </recommendedName>
</protein>
<dbReference type="PIRSF" id="PIRSF002030">
    <property type="entry name" value="Globin_Protozoa/Cyanobacteria"/>
    <property type="match status" value="1"/>
</dbReference>
<proteinExistence type="inferred from homology"/>
<keyword evidence="10" id="KW-1185">Reference proteome</keyword>
<dbReference type="Proteomes" id="UP000199695">
    <property type="component" value="Unassembled WGS sequence"/>
</dbReference>
<dbReference type="Pfam" id="PF01152">
    <property type="entry name" value="Bac_globin"/>
    <property type="match status" value="1"/>
</dbReference>
<dbReference type="InterPro" id="IPR016339">
    <property type="entry name" value="Hemoglobin_trunc_I"/>
</dbReference>
<dbReference type="AlphaFoldDB" id="A0A1H8ARX5"/>
<evidence type="ECO:0000256" key="3">
    <source>
        <dbReference type="ARBA" id="ARBA00022617"/>
    </source>
</evidence>
<dbReference type="GO" id="GO:0005344">
    <property type="term" value="F:oxygen carrier activity"/>
    <property type="evidence" value="ECO:0007669"/>
    <property type="project" value="UniProtKB-UniRule"/>
</dbReference>
<reference evidence="9 10" key="1">
    <citation type="submission" date="2016-10" db="EMBL/GenBank/DDBJ databases">
        <authorList>
            <person name="de Groot N.N."/>
        </authorList>
    </citation>
    <scope>NUCLEOTIDE SEQUENCE [LARGE SCALE GENOMIC DNA]</scope>
    <source>
        <strain evidence="9 10">DSM 46701</strain>
    </source>
</reference>
<dbReference type="SUPFAM" id="SSF46458">
    <property type="entry name" value="Globin-like"/>
    <property type="match status" value="1"/>
</dbReference>
<feature type="binding site" description="distal binding residue" evidence="8">
    <location>
        <position position="51"/>
    </location>
    <ligand>
        <name>heme</name>
        <dbReference type="ChEBI" id="CHEBI:30413"/>
    </ligand>
    <ligandPart>
        <name>Fe</name>
        <dbReference type="ChEBI" id="CHEBI:18248"/>
    </ligandPart>
</feature>
<accession>A0A1H8ARX5</accession>
<evidence type="ECO:0000256" key="7">
    <source>
        <dbReference type="PIRSR" id="PIRSR002030-1"/>
    </source>
</evidence>
<dbReference type="EMBL" id="FOCQ01000001">
    <property type="protein sequence ID" value="SEM72714.1"/>
    <property type="molecule type" value="Genomic_DNA"/>
</dbReference>
<dbReference type="InterPro" id="IPR001486">
    <property type="entry name" value="Hemoglobin_trunc"/>
</dbReference>
<gene>
    <name evidence="9" type="ORF">SAMN05444955_101286</name>
</gene>
<dbReference type="GO" id="GO:0019825">
    <property type="term" value="F:oxygen binding"/>
    <property type="evidence" value="ECO:0007669"/>
    <property type="project" value="InterPro"/>
</dbReference>
<evidence type="ECO:0000313" key="10">
    <source>
        <dbReference type="Proteomes" id="UP000199695"/>
    </source>
</evidence>
<evidence type="ECO:0000256" key="6">
    <source>
        <dbReference type="PIRNR" id="PIRNR002030"/>
    </source>
</evidence>
<keyword evidence="2 6" id="KW-0813">Transport</keyword>
<evidence type="ECO:0000256" key="2">
    <source>
        <dbReference type="ARBA" id="ARBA00022448"/>
    </source>
</evidence>
<keyword evidence="4 6" id="KW-0479">Metal-binding</keyword>
<name>A0A1H8ARX5_9BACL</name>
<dbReference type="CDD" id="cd00454">
    <property type="entry name" value="TrHb1_N"/>
    <property type="match status" value="1"/>
</dbReference>
<feature type="binding site" description="proximal binding residue" evidence="7">
    <location>
        <position position="76"/>
    </location>
    <ligand>
        <name>heme</name>
        <dbReference type="ChEBI" id="CHEBI:30413"/>
    </ligand>
    <ligandPart>
        <name>Fe</name>
        <dbReference type="ChEBI" id="CHEBI:18248"/>
    </ligandPart>
</feature>
<dbReference type="RefSeq" id="WP_089964572.1">
    <property type="nucleotide sequence ID" value="NZ_FOCQ01000001.1"/>
</dbReference>
<dbReference type="OrthoDB" id="9795814at2"/>
<comment type="cofactor">
    <cofactor evidence="7">
        <name>heme</name>
        <dbReference type="ChEBI" id="CHEBI:30413"/>
    </cofactor>
    <text evidence="7">Binds 1 heme group per subunit.</text>
</comment>
<dbReference type="GO" id="GO:0046872">
    <property type="term" value="F:metal ion binding"/>
    <property type="evidence" value="ECO:0007669"/>
    <property type="project" value="UniProtKB-UniRule"/>
</dbReference>
<dbReference type="InterPro" id="IPR012292">
    <property type="entry name" value="Globin/Proto"/>
</dbReference>
<evidence type="ECO:0000256" key="1">
    <source>
        <dbReference type="ARBA" id="ARBA00009660"/>
    </source>
</evidence>
<dbReference type="GO" id="GO:0020037">
    <property type="term" value="F:heme binding"/>
    <property type="evidence" value="ECO:0007669"/>
    <property type="project" value="InterPro"/>
</dbReference>
<dbReference type="STRING" id="1173111.SAMN05444955_101286"/>
<organism evidence="9 10">
    <name type="scientific">Lihuaxuella thermophila</name>
    <dbReference type="NCBI Taxonomy" id="1173111"/>
    <lineage>
        <taxon>Bacteria</taxon>
        <taxon>Bacillati</taxon>
        <taxon>Bacillota</taxon>
        <taxon>Bacilli</taxon>
        <taxon>Bacillales</taxon>
        <taxon>Thermoactinomycetaceae</taxon>
        <taxon>Lihuaxuella</taxon>
    </lineage>
</organism>
<sequence>MLKSSKSTLYERIGGEQAIAAVINEFYNRMLQDDRVSHHFVGANMDRLRRHQITYFMSYALGGPKRYEGSTLRSAHAGLQISSEEYEIAIKHLNSSLRKYNVPIEDIAKIEAFLRSVKPHIINK</sequence>
<keyword evidence="5 6" id="KW-0408">Iron</keyword>
<evidence type="ECO:0000256" key="8">
    <source>
        <dbReference type="PIRSR" id="PIRSR601486-1"/>
    </source>
</evidence>